<accession>A0A5E6MNB1</accession>
<dbReference type="InterPro" id="IPR036280">
    <property type="entry name" value="Multihaem_cyt_sf"/>
</dbReference>
<comment type="caution">
    <text evidence="1">The sequence shown here is derived from an EMBL/GenBank/DDBJ whole genome shotgun (WGS) entry which is preliminary data.</text>
</comment>
<dbReference type="InterPro" id="IPR010181">
    <property type="entry name" value="CGCAxxGCC_motif"/>
</dbReference>
<dbReference type="SUPFAM" id="SSF48695">
    <property type="entry name" value="Multiheme cytochromes"/>
    <property type="match status" value="1"/>
</dbReference>
<dbReference type="NCBIfam" id="TIGR01909">
    <property type="entry name" value="C_GCAxxG_C_C"/>
    <property type="match status" value="1"/>
</dbReference>
<keyword evidence="2" id="KW-1185">Reference proteome</keyword>
<protein>
    <recommendedName>
        <fullName evidence="3">C_GCAxxG_C_C family protein</fullName>
    </recommendedName>
</protein>
<sequence length="138" mass="15037">MLAFGEAFDLPVDLRYVRGFGGGLGQGRCLCGAVNGAAVFLGLLLSEERGADEARGGGRDHQRHSRVDQAIQRLESLFKGRYRANCCKWLTRKIEWGTPAHLEHCVSLTGETAKMLLRVLQEEADPALAAGPSDRSAR</sequence>
<gene>
    <name evidence="1" type="ORF">MAMC_01338</name>
</gene>
<dbReference type="Pfam" id="PF09719">
    <property type="entry name" value="C_GCAxxG_C_C"/>
    <property type="match status" value="1"/>
</dbReference>
<name>A0A5E6MNB1_9BACT</name>
<reference evidence="1" key="1">
    <citation type="submission" date="2019-09" db="EMBL/GenBank/DDBJ databases">
        <authorList>
            <person name="Cremers G."/>
        </authorList>
    </citation>
    <scope>NUCLEOTIDE SEQUENCE [LARGE SCALE GENOMIC DNA]</scope>
    <source>
        <strain evidence="1">3B</strain>
    </source>
</reference>
<evidence type="ECO:0008006" key="3">
    <source>
        <dbReference type="Google" id="ProtNLM"/>
    </source>
</evidence>
<dbReference type="EMBL" id="CABFUZ020000135">
    <property type="protein sequence ID" value="VVM06914.1"/>
    <property type="molecule type" value="Genomic_DNA"/>
</dbReference>
<dbReference type="Proteomes" id="UP000381693">
    <property type="component" value="Unassembled WGS sequence"/>
</dbReference>
<dbReference type="AlphaFoldDB" id="A0A5E6MNB1"/>
<evidence type="ECO:0000313" key="2">
    <source>
        <dbReference type="Proteomes" id="UP000381693"/>
    </source>
</evidence>
<organism evidence="1 2">
    <name type="scientific">Methylacidimicrobium cyclopophantes</name>
    <dbReference type="NCBI Taxonomy" id="1041766"/>
    <lineage>
        <taxon>Bacteria</taxon>
        <taxon>Pseudomonadati</taxon>
        <taxon>Verrucomicrobiota</taxon>
        <taxon>Methylacidimicrobium</taxon>
    </lineage>
</organism>
<proteinExistence type="predicted"/>
<evidence type="ECO:0000313" key="1">
    <source>
        <dbReference type="EMBL" id="VVM06914.1"/>
    </source>
</evidence>